<organism evidence="1">
    <name type="scientific">Arundo donax</name>
    <name type="common">Giant reed</name>
    <name type="synonym">Donax arundinaceus</name>
    <dbReference type="NCBI Taxonomy" id="35708"/>
    <lineage>
        <taxon>Eukaryota</taxon>
        <taxon>Viridiplantae</taxon>
        <taxon>Streptophyta</taxon>
        <taxon>Embryophyta</taxon>
        <taxon>Tracheophyta</taxon>
        <taxon>Spermatophyta</taxon>
        <taxon>Magnoliopsida</taxon>
        <taxon>Liliopsida</taxon>
        <taxon>Poales</taxon>
        <taxon>Poaceae</taxon>
        <taxon>PACMAD clade</taxon>
        <taxon>Arundinoideae</taxon>
        <taxon>Arundineae</taxon>
        <taxon>Arundo</taxon>
    </lineage>
</organism>
<evidence type="ECO:0000313" key="1">
    <source>
        <dbReference type="EMBL" id="JAD61097.1"/>
    </source>
</evidence>
<reference evidence="1" key="2">
    <citation type="journal article" date="2015" name="Data Brief">
        <title>Shoot transcriptome of the giant reed, Arundo donax.</title>
        <authorList>
            <person name="Barrero R.A."/>
            <person name="Guerrero F.D."/>
            <person name="Moolhuijzen P."/>
            <person name="Goolsby J.A."/>
            <person name="Tidwell J."/>
            <person name="Bellgard S.E."/>
            <person name="Bellgard M.I."/>
        </authorList>
    </citation>
    <scope>NUCLEOTIDE SEQUENCE</scope>
    <source>
        <tissue evidence="1">Shoot tissue taken approximately 20 cm above the soil surface</tissue>
    </source>
</reference>
<accession>A0A0A9BPD8</accession>
<protein>
    <submittedName>
        <fullName evidence="1">Uncharacterized protein</fullName>
    </submittedName>
</protein>
<sequence>MLILNNNKVQIQWPQLQQHHSEDGYFYFITLSNFTT</sequence>
<name>A0A0A9BPD8_ARUDO</name>
<proteinExistence type="predicted"/>
<dbReference type="EMBL" id="GBRH01236798">
    <property type="protein sequence ID" value="JAD61097.1"/>
    <property type="molecule type" value="Transcribed_RNA"/>
</dbReference>
<dbReference type="AlphaFoldDB" id="A0A0A9BPD8"/>
<reference evidence="1" key="1">
    <citation type="submission" date="2014-09" db="EMBL/GenBank/DDBJ databases">
        <authorList>
            <person name="Magalhaes I.L.F."/>
            <person name="Oliveira U."/>
            <person name="Santos F.R."/>
            <person name="Vidigal T.H.D.A."/>
            <person name="Brescovit A.D."/>
            <person name="Santos A.J."/>
        </authorList>
    </citation>
    <scope>NUCLEOTIDE SEQUENCE</scope>
    <source>
        <tissue evidence="1">Shoot tissue taken approximately 20 cm above the soil surface</tissue>
    </source>
</reference>